<dbReference type="GO" id="GO:0007030">
    <property type="term" value="P:Golgi organization"/>
    <property type="evidence" value="ECO:0007669"/>
    <property type="project" value="TreeGrafter"/>
</dbReference>
<keyword evidence="10" id="KW-1185">Reference proteome</keyword>
<comment type="caution">
    <text evidence="9">The sequence shown here is derived from an EMBL/GenBank/DDBJ whole genome shotgun (WGS) entry which is preliminary data.</text>
</comment>
<evidence type="ECO:0000256" key="3">
    <source>
        <dbReference type="ARBA" id="ARBA00020984"/>
    </source>
</evidence>
<dbReference type="EMBL" id="SWLB01000021">
    <property type="protein sequence ID" value="KAF3324776.1"/>
    <property type="molecule type" value="Genomic_DNA"/>
</dbReference>
<evidence type="ECO:0000256" key="6">
    <source>
        <dbReference type="ARBA" id="ARBA00023034"/>
    </source>
</evidence>
<keyword evidence="5" id="KW-0653">Protein transport</keyword>
<sequence length="877" mass="96840">MQLTLGESSNQTPIPIESDFSLASSYEHTNESLAVSLSPSNMVVVDLSEFGEETFDRKRWINASINSHRLRRAPATEEADPTKLAAEDGSLMSELQDALRQEADTVGAAVERDSADALRRVPMACRDAMRLRDDAITIRSLVSSLLSSLRQAEGSSAESIAALAEIDTVKRRMESAYTTLQDAAGLTKLSASVEDVFASGDLSQAAETLATMRHCLSAVGEVAEFANVRKQLEVLEDRLDEMVLPRIVDALTYRKVDAVQDLRGILVRIGRSKSLELQYTKIHVKPLKKLWEDFDIRQRSNRLEMERHGESAGTVSFSSWLPSFYDEILLYLEQEWKWCLSALPEDYKSLVPKVLVETMTELSSSFVSRINLATGDVIPETKTFGKGIIDIISGDLPKGTKLQSTHLEALIELHNMTNTFARNIQHLFADSDLPILLSTLRAVYSPYETFKVRYGQMERAILSAEIARIDIRGAVARGVGAQGIELSETVRRMEESVPQVIVLLEASVERCITFTGGSEADELILALDDIMLQYISYLQETLKSLRTVCGVDTSSATHTGDPVRNQAAKLAEMVSEEEEWSIVQGALQILTVADCLTSRASVFEASLRATLARIGTSLSLSVLGTNLLEKSRANETGELSLMGKNGALDVAALHLSDMPEKAKKLLTLLEQSKDPRFHALPLTSQRVALFSDTVNELVYDVLISKVRQRLVDVARMPVWSSVEEQSTLPLPSFSAYPQAYVTSVGEYLLTLPQQLEPLAENVSGGNGSETGNEEAQLFATEWVFKVAEGATYLFMEQLRGIHYITERGVQQLSADIEYLSNVLAALSMPIPPFLSTYHTILSTPRDQVRDLIKSEGGAQLDQPTAHLVCKIRRISLD</sequence>
<dbReference type="InterPro" id="IPR019335">
    <property type="entry name" value="COG7"/>
</dbReference>
<proteinExistence type="inferred from homology"/>
<evidence type="ECO:0000313" key="9">
    <source>
        <dbReference type="EMBL" id="KAF3324776.1"/>
    </source>
</evidence>
<dbReference type="GO" id="GO:0017119">
    <property type="term" value="C:Golgi transport complex"/>
    <property type="evidence" value="ECO:0007669"/>
    <property type="project" value="InterPro"/>
</dbReference>
<evidence type="ECO:0000256" key="1">
    <source>
        <dbReference type="ARBA" id="ARBA00004395"/>
    </source>
</evidence>
<evidence type="ECO:0000256" key="4">
    <source>
        <dbReference type="ARBA" id="ARBA00022448"/>
    </source>
</evidence>
<accession>A0A833V479</accession>
<dbReference type="PANTHER" id="PTHR21443">
    <property type="entry name" value="CONSERVED OLIGOMERIC GOLGI COMPLEX COMPONENT 7"/>
    <property type="match status" value="1"/>
</dbReference>
<dbReference type="GO" id="GO:0006886">
    <property type="term" value="P:intracellular protein transport"/>
    <property type="evidence" value="ECO:0007669"/>
    <property type="project" value="InterPro"/>
</dbReference>
<evidence type="ECO:0000256" key="2">
    <source>
        <dbReference type="ARBA" id="ARBA00005831"/>
    </source>
</evidence>
<dbReference type="Proteomes" id="UP000623129">
    <property type="component" value="Unassembled WGS sequence"/>
</dbReference>
<dbReference type="OrthoDB" id="245173at2759"/>
<comment type="subcellular location">
    <subcellularLocation>
        <location evidence="1">Golgi apparatus membrane</location>
        <topology evidence="1">Peripheral membrane protein</topology>
    </subcellularLocation>
</comment>
<dbReference type="AlphaFoldDB" id="A0A833V479"/>
<organism evidence="9 10">
    <name type="scientific">Carex littledalei</name>
    <dbReference type="NCBI Taxonomy" id="544730"/>
    <lineage>
        <taxon>Eukaryota</taxon>
        <taxon>Viridiplantae</taxon>
        <taxon>Streptophyta</taxon>
        <taxon>Embryophyta</taxon>
        <taxon>Tracheophyta</taxon>
        <taxon>Spermatophyta</taxon>
        <taxon>Magnoliopsida</taxon>
        <taxon>Liliopsida</taxon>
        <taxon>Poales</taxon>
        <taxon>Cyperaceae</taxon>
        <taxon>Cyperoideae</taxon>
        <taxon>Cariceae</taxon>
        <taxon>Carex</taxon>
        <taxon>Carex subgen. Euthyceras</taxon>
    </lineage>
</organism>
<gene>
    <name evidence="9" type="ORF">FCM35_KLT10933</name>
</gene>
<dbReference type="Pfam" id="PF10191">
    <property type="entry name" value="COG7"/>
    <property type="match status" value="1"/>
</dbReference>
<comment type="similarity">
    <text evidence="2">Belongs to the COG7 family.</text>
</comment>
<evidence type="ECO:0000256" key="8">
    <source>
        <dbReference type="ARBA" id="ARBA00031345"/>
    </source>
</evidence>
<evidence type="ECO:0000313" key="10">
    <source>
        <dbReference type="Proteomes" id="UP000623129"/>
    </source>
</evidence>
<evidence type="ECO:0000256" key="7">
    <source>
        <dbReference type="ARBA" id="ARBA00023136"/>
    </source>
</evidence>
<name>A0A833V479_9POAL</name>
<evidence type="ECO:0000256" key="5">
    <source>
        <dbReference type="ARBA" id="ARBA00022927"/>
    </source>
</evidence>
<dbReference type="GO" id="GO:0000139">
    <property type="term" value="C:Golgi membrane"/>
    <property type="evidence" value="ECO:0007669"/>
    <property type="project" value="UniProtKB-SubCell"/>
</dbReference>
<protein>
    <recommendedName>
        <fullName evidence="3">Conserved oligomeric Golgi complex subunit 7</fullName>
    </recommendedName>
    <alternativeName>
        <fullName evidence="8">Component of oligomeric Golgi complex 7</fullName>
    </alternativeName>
</protein>
<keyword evidence="4" id="KW-0813">Transport</keyword>
<keyword evidence="7" id="KW-0472">Membrane</keyword>
<keyword evidence="6" id="KW-0333">Golgi apparatus</keyword>
<dbReference type="PANTHER" id="PTHR21443:SF0">
    <property type="entry name" value="CONSERVED OLIGOMERIC GOLGI COMPLEX SUBUNIT 7"/>
    <property type="match status" value="1"/>
</dbReference>
<reference evidence="9" key="1">
    <citation type="submission" date="2020-01" db="EMBL/GenBank/DDBJ databases">
        <title>Genome sequence of Kobresia littledalei, the first chromosome-level genome in the family Cyperaceae.</title>
        <authorList>
            <person name="Qu G."/>
        </authorList>
    </citation>
    <scope>NUCLEOTIDE SEQUENCE</scope>
    <source>
        <strain evidence="9">C.B.Clarke</strain>
        <tissue evidence="9">Leaf</tissue>
    </source>
</reference>
<dbReference type="GO" id="GO:0006890">
    <property type="term" value="P:retrograde vesicle-mediated transport, Golgi to endoplasmic reticulum"/>
    <property type="evidence" value="ECO:0007669"/>
    <property type="project" value="TreeGrafter"/>
</dbReference>